<feature type="domain" description="Bacterial transcriptional activator" evidence="5">
    <location>
        <begin position="111"/>
        <end position="247"/>
    </location>
</feature>
<dbReference type="InterPro" id="IPR001867">
    <property type="entry name" value="OmpR/PhoB-type_DNA-bd"/>
</dbReference>
<evidence type="ECO:0000259" key="5">
    <source>
        <dbReference type="SMART" id="SM01043"/>
    </source>
</evidence>
<dbReference type="GO" id="GO:0043531">
    <property type="term" value="F:ADP binding"/>
    <property type="evidence" value="ECO:0007669"/>
    <property type="project" value="InterPro"/>
</dbReference>
<dbReference type="eggNOG" id="COG3903">
    <property type="taxonomic scope" value="Bacteria"/>
</dbReference>
<dbReference type="Pfam" id="PF25872">
    <property type="entry name" value="HTH_77"/>
    <property type="match status" value="1"/>
</dbReference>
<proteinExistence type="inferred from homology"/>
<accession>D0L7M9</accession>
<dbReference type="GO" id="GO:0006355">
    <property type="term" value="P:regulation of DNA-templated transcription"/>
    <property type="evidence" value="ECO:0007669"/>
    <property type="project" value="InterPro"/>
</dbReference>
<name>D0L7M9_GORB4</name>
<evidence type="ECO:0000259" key="4">
    <source>
        <dbReference type="SMART" id="SM00862"/>
    </source>
</evidence>
<organism evidence="6 7">
    <name type="scientific">Gordonia bronchialis (strain ATCC 25592 / DSM 43247 / BCRC 13721 / JCM 3198 / KCTC 3076 / NBRC 16047 / NCTC 10667)</name>
    <name type="common">Rhodococcus bronchialis</name>
    <dbReference type="NCBI Taxonomy" id="526226"/>
    <lineage>
        <taxon>Bacteria</taxon>
        <taxon>Bacillati</taxon>
        <taxon>Actinomycetota</taxon>
        <taxon>Actinomycetes</taxon>
        <taxon>Mycobacteriales</taxon>
        <taxon>Gordoniaceae</taxon>
        <taxon>Gordonia</taxon>
    </lineage>
</organism>
<feature type="region of interest" description="Disordered" evidence="3">
    <location>
        <begin position="954"/>
        <end position="977"/>
    </location>
</feature>
<dbReference type="SMART" id="SM00862">
    <property type="entry name" value="Trans_reg_C"/>
    <property type="match status" value="1"/>
</dbReference>
<dbReference type="InterPro" id="IPR036388">
    <property type="entry name" value="WH-like_DNA-bd_sf"/>
</dbReference>
<dbReference type="STRING" id="526226.Gbro_1621"/>
<dbReference type="SMART" id="SM01043">
    <property type="entry name" value="BTAD"/>
    <property type="match status" value="1"/>
</dbReference>
<gene>
    <name evidence="6" type="ordered locus">Gbro_1621</name>
</gene>
<dbReference type="Gene3D" id="1.25.40.10">
    <property type="entry name" value="Tetratricopeptide repeat domain"/>
    <property type="match status" value="2"/>
</dbReference>
<dbReference type="RefSeq" id="WP_012833460.1">
    <property type="nucleotide sequence ID" value="NC_013441.1"/>
</dbReference>
<dbReference type="InterPro" id="IPR058852">
    <property type="entry name" value="HTH_77"/>
</dbReference>
<dbReference type="InterPro" id="IPR005158">
    <property type="entry name" value="BTAD"/>
</dbReference>
<keyword evidence="7" id="KW-1185">Reference proteome</keyword>
<dbReference type="Pfam" id="PF03704">
    <property type="entry name" value="BTAD"/>
    <property type="match status" value="1"/>
</dbReference>
<dbReference type="Proteomes" id="UP000001219">
    <property type="component" value="Chromosome"/>
</dbReference>
<reference evidence="6 7" key="2">
    <citation type="journal article" date="2010" name="Stand. Genomic Sci.">
        <title>Complete genome sequence of Gordonia bronchialis type strain (3410).</title>
        <authorList>
            <person name="Ivanova N."/>
            <person name="Sikorski J."/>
            <person name="Jando M."/>
            <person name="Lapidus A."/>
            <person name="Nolan M."/>
            <person name="Lucas S."/>
            <person name="Del Rio T.G."/>
            <person name="Tice H."/>
            <person name="Copeland A."/>
            <person name="Cheng J.F."/>
            <person name="Chen F."/>
            <person name="Bruce D."/>
            <person name="Goodwin L."/>
            <person name="Pitluck S."/>
            <person name="Mavromatis K."/>
            <person name="Ovchinnikova G."/>
            <person name="Pati A."/>
            <person name="Chen A."/>
            <person name="Palaniappan K."/>
            <person name="Land M."/>
            <person name="Hauser L."/>
            <person name="Chang Y.J."/>
            <person name="Jeffries C.D."/>
            <person name="Chain P."/>
            <person name="Saunders E."/>
            <person name="Han C."/>
            <person name="Detter J.C."/>
            <person name="Brettin T."/>
            <person name="Rohde M."/>
            <person name="Goker M."/>
            <person name="Bristow J."/>
            <person name="Eisen J.A."/>
            <person name="Markowitz V."/>
            <person name="Hugenholtz P."/>
            <person name="Klenk H.P."/>
            <person name="Kyrpides N.C."/>
        </authorList>
    </citation>
    <scope>NUCLEOTIDE SEQUENCE [LARGE SCALE GENOMIC DNA]</scope>
    <source>
        <strain evidence="7">ATCC 25592 / DSM 43247 / BCRC 13721 / JCM 3198 / KCTC 3076 / NBRC 16047 / NCTC 10667</strain>
    </source>
</reference>
<dbReference type="InterPro" id="IPR011990">
    <property type="entry name" value="TPR-like_helical_dom_sf"/>
</dbReference>
<dbReference type="PANTHER" id="PTHR47691">
    <property type="entry name" value="REGULATOR-RELATED"/>
    <property type="match status" value="1"/>
</dbReference>
<dbReference type="eggNOG" id="COG3629">
    <property type="taxonomic scope" value="Bacteria"/>
</dbReference>
<reference evidence="7" key="1">
    <citation type="submission" date="2009-10" db="EMBL/GenBank/DDBJ databases">
        <title>The complete chromosome of Gordonia bronchialis DSM 43247.</title>
        <authorList>
            <consortium name="US DOE Joint Genome Institute (JGI-PGF)"/>
            <person name="Lucas S."/>
            <person name="Copeland A."/>
            <person name="Lapidus A."/>
            <person name="Glavina del Rio T."/>
            <person name="Dalin E."/>
            <person name="Tice H."/>
            <person name="Bruce D."/>
            <person name="Goodwin L."/>
            <person name="Pitluck S."/>
            <person name="Kyrpides N."/>
            <person name="Mavromatis K."/>
            <person name="Ivanova N."/>
            <person name="Ovchinnikova G."/>
            <person name="Saunders E."/>
            <person name="Brettin T."/>
            <person name="Detter J.C."/>
            <person name="Han C."/>
            <person name="Larimer F."/>
            <person name="Land M."/>
            <person name="Hauser L."/>
            <person name="Markowitz V."/>
            <person name="Cheng J.-F."/>
            <person name="Hugenholtz P."/>
            <person name="Woyke T."/>
            <person name="Wu D."/>
            <person name="Jando M."/>
            <person name="Schneider S."/>
            <person name="Goeker M."/>
            <person name="Klenk H.-P."/>
            <person name="Eisen J.A."/>
        </authorList>
    </citation>
    <scope>NUCLEOTIDE SEQUENCE [LARGE SCALE GENOMIC DNA]</scope>
    <source>
        <strain evidence="7">ATCC 25592 / DSM 43247 / BCRC 13721 / JCM 3198 / KCTC 3076 / NBRC 16047 / NCTC 10667</strain>
    </source>
</reference>
<evidence type="ECO:0000313" key="7">
    <source>
        <dbReference type="Proteomes" id="UP000001219"/>
    </source>
</evidence>
<keyword evidence="2" id="KW-0238">DNA-binding</keyword>
<protein>
    <submittedName>
        <fullName evidence="6">Transcriptional activator domain protein</fullName>
    </submittedName>
</protein>
<dbReference type="HOGENOM" id="CLU_004665_1_1_11"/>
<dbReference type="Pfam" id="PF13401">
    <property type="entry name" value="AAA_22"/>
    <property type="match status" value="1"/>
</dbReference>
<dbReference type="Gene3D" id="1.10.10.10">
    <property type="entry name" value="Winged helix-like DNA-binding domain superfamily/Winged helix DNA-binding domain"/>
    <property type="match status" value="1"/>
</dbReference>
<feature type="domain" description="OmpR/PhoB-type" evidence="4">
    <location>
        <begin position="34"/>
        <end position="106"/>
    </location>
</feature>
<comment type="similarity">
    <text evidence="1">Belongs to the AfsR/DnrI/RedD regulatory family.</text>
</comment>
<evidence type="ECO:0000256" key="2">
    <source>
        <dbReference type="ARBA" id="ARBA00023125"/>
    </source>
</evidence>
<dbReference type="GO" id="GO:0000160">
    <property type="term" value="P:phosphorelay signal transduction system"/>
    <property type="evidence" value="ECO:0007669"/>
    <property type="project" value="InterPro"/>
</dbReference>
<dbReference type="PANTHER" id="PTHR47691:SF3">
    <property type="entry name" value="HTH-TYPE TRANSCRIPTIONAL REGULATOR RV0890C-RELATED"/>
    <property type="match status" value="1"/>
</dbReference>
<dbReference type="EMBL" id="CP001802">
    <property type="protein sequence ID" value="ACY20892.1"/>
    <property type="molecule type" value="Genomic_DNA"/>
</dbReference>
<dbReference type="InterPro" id="IPR016032">
    <property type="entry name" value="Sig_transdc_resp-reg_C-effctor"/>
</dbReference>
<dbReference type="SUPFAM" id="SSF46894">
    <property type="entry name" value="C-terminal effector domain of the bipartite response regulators"/>
    <property type="match status" value="1"/>
</dbReference>
<dbReference type="InterPro" id="IPR027417">
    <property type="entry name" value="P-loop_NTPase"/>
</dbReference>
<feature type="compositionally biased region" description="Basic and acidic residues" evidence="3">
    <location>
        <begin position="967"/>
        <end position="977"/>
    </location>
</feature>
<dbReference type="Gene3D" id="3.40.50.300">
    <property type="entry name" value="P-loop containing nucleotide triphosphate hydrolases"/>
    <property type="match status" value="1"/>
</dbReference>
<dbReference type="KEGG" id="gbr:Gbro_1621"/>
<evidence type="ECO:0000256" key="3">
    <source>
        <dbReference type="SAM" id="MobiDB-lite"/>
    </source>
</evidence>
<dbReference type="SUPFAM" id="SSF48452">
    <property type="entry name" value="TPR-like"/>
    <property type="match status" value="2"/>
</dbReference>
<dbReference type="AlphaFoldDB" id="D0L7M9"/>
<dbReference type="PRINTS" id="PR00364">
    <property type="entry name" value="DISEASERSIST"/>
</dbReference>
<dbReference type="CDD" id="cd15831">
    <property type="entry name" value="BTAD"/>
    <property type="match status" value="1"/>
</dbReference>
<evidence type="ECO:0000313" key="6">
    <source>
        <dbReference type="EMBL" id="ACY20892.1"/>
    </source>
</evidence>
<dbReference type="GO" id="GO:0003677">
    <property type="term" value="F:DNA binding"/>
    <property type="evidence" value="ECO:0007669"/>
    <property type="project" value="UniProtKB-KW"/>
</dbReference>
<sequence>MSTTASPARTGTTVVGVLGPVAVDSSGTETSSPDTLVAVPGVRARRLLVALVLAGGRARSTERLIGDVWGDLPPKAPSAALQTQISRLRPLLGSASIEGLGNGYRLTGCRTDLEIVADLIEAGDAESLRTAARWWRGAPGEDLGGDTDDLAGELSTRARRLDEELDRRRISLAIATGDHATAVELAEKRCDADPLDETAHVDLMRALAGSGRIPDALAVFARLRRALSEQLGVDPGPQAVALNAELLQKDSVPTPATPRRGRVAGLIADSTELIGRDDDIATVLGLLERHRVVTVQGPGGVGKTRVANRVGYRVADTGPQVYYVPLAPVRDADDVVPAIAAALGVGETDLGGSGRPRLAVGDLADRLVDAIRGRDTLIILDNCEQVVDRCAQVVADLLAVEPRVRILVTSRSPLLLAAERIYLLPVLDAGVTGPAVALFEARARAIRPDAYLPRETIAELCRHLDGLPLAIELAAARVRTMTVEEIGRRLAERFALLRGSDRSAPDRHRTLYAVIDWSWELLDDDARSALRRLCRFPAGFTARAAGIVVGYRGFRLDDTLEALVNQSLLTVAENGGRVRYRMLETVREFGEDKLSGGSPSGTDESRDVDAAMRTWSIEFATLAMDHYDSGVDGQLMTLLDAEVDNLVWILRRAVTGMEQGARDDLVDTVVQVFPVLTGFWMARGLNAEVFSWGARVLPSLPVPPRDVPPGLRRSWQATVVASMAHQMMHRDLRLLATGRYYLRRLHRPDPVYRVPAELISACVLSRHPLAAIRYIVRGTQAADEEVRTAALSIRMNLRENFGHLEGALQDGLAMRERAMTSDDTWMAAMVHVSIGSVYGQQAQWHKAIEYYRTGLRRLAEHGAREDEMQTRCYLVANLVAAGQLDGSAELLAEAEAELAVIADGWTPADPDPQGSPEVTASMMVSTAELEMTRGNDELAAGLYRRAAAVLKREAPARGARPGCGDAGRGDGRRADAGRSYRLRTRVPAVARRRGRRDLRRAGLAGCPAGRNHVAGLRLRSVRRRRDAVHGCPIAGHGPADAGPPGLLDVLRDHARYGRPVWTVG</sequence>
<dbReference type="InterPro" id="IPR049945">
    <property type="entry name" value="AAA_22"/>
</dbReference>
<evidence type="ECO:0000256" key="1">
    <source>
        <dbReference type="ARBA" id="ARBA00005820"/>
    </source>
</evidence>
<dbReference type="SUPFAM" id="SSF52540">
    <property type="entry name" value="P-loop containing nucleoside triphosphate hydrolases"/>
    <property type="match status" value="1"/>
</dbReference>